<evidence type="ECO:0000259" key="3">
    <source>
        <dbReference type="Pfam" id="PF00144"/>
    </source>
</evidence>
<protein>
    <submittedName>
        <fullName evidence="4">Beta-lactamase/transpeptidase-like protein</fullName>
    </submittedName>
</protein>
<dbReference type="Pfam" id="PF00144">
    <property type="entry name" value="Beta-lactamase"/>
    <property type="match status" value="1"/>
</dbReference>
<dbReference type="InterPro" id="IPR012338">
    <property type="entry name" value="Beta-lactam/transpept-like"/>
</dbReference>
<comment type="caution">
    <text evidence="4">The sequence shown here is derived from an EMBL/GenBank/DDBJ whole genome shotgun (WGS) entry which is preliminary data.</text>
</comment>
<dbReference type="SUPFAM" id="SSF56601">
    <property type="entry name" value="beta-lactamase/transpeptidase-like"/>
    <property type="match status" value="1"/>
</dbReference>
<dbReference type="AlphaFoldDB" id="A0A9P4K1B4"/>
<dbReference type="GO" id="GO:0016787">
    <property type="term" value="F:hydrolase activity"/>
    <property type="evidence" value="ECO:0007669"/>
    <property type="project" value="UniProtKB-KW"/>
</dbReference>
<organism evidence="4 5">
    <name type="scientific">Lojkania enalia</name>
    <dbReference type="NCBI Taxonomy" id="147567"/>
    <lineage>
        <taxon>Eukaryota</taxon>
        <taxon>Fungi</taxon>
        <taxon>Dikarya</taxon>
        <taxon>Ascomycota</taxon>
        <taxon>Pezizomycotina</taxon>
        <taxon>Dothideomycetes</taxon>
        <taxon>Pleosporomycetidae</taxon>
        <taxon>Pleosporales</taxon>
        <taxon>Pleosporales incertae sedis</taxon>
        <taxon>Lojkania</taxon>
    </lineage>
</organism>
<dbReference type="InterPro" id="IPR001466">
    <property type="entry name" value="Beta-lactam-related"/>
</dbReference>
<sequence length="256" mass="28064">MATPEGQKSKDSSYVHERCNNPLIFEPGDGWAYGVSLDWAGVIVRRLHGGISLEDYLVENVWKKVGLSAPFPTFCISHNPDYSARLMQGAERNSDGSLKPYKFWQGDNPNDQDGGHGLSGTAKDWLAVLADLISDSPKLLKPETVAMMFTPQLDNGSKALQMLLQMRHAWEMVAGPASDTGINHGLGGLLVTREVAEIGQPKNILCWGGAANTVWFASRDHGVAGFFSTQLHPFADAMVKGLVNSWKKDLWIVIEK</sequence>
<comment type="similarity">
    <text evidence="1">Belongs to the class-A beta-lactamase family.</text>
</comment>
<dbReference type="PANTHER" id="PTHR43283">
    <property type="entry name" value="BETA-LACTAMASE-RELATED"/>
    <property type="match status" value="1"/>
</dbReference>
<proteinExistence type="inferred from homology"/>
<evidence type="ECO:0000313" key="4">
    <source>
        <dbReference type="EMBL" id="KAF2257674.1"/>
    </source>
</evidence>
<dbReference type="Gene3D" id="3.40.710.10">
    <property type="entry name" value="DD-peptidase/beta-lactamase superfamily"/>
    <property type="match status" value="1"/>
</dbReference>
<dbReference type="InterPro" id="IPR050789">
    <property type="entry name" value="Diverse_Enzym_Activities"/>
</dbReference>
<feature type="domain" description="Beta-lactamase-related" evidence="3">
    <location>
        <begin position="18"/>
        <end position="233"/>
    </location>
</feature>
<name>A0A9P4K1B4_9PLEO</name>
<dbReference type="EMBL" id="ML986879">
    <property type="protein sequence ID" value="KAF2257674.1"/>
    <property type="molecule type" value="Genomic_DNA"/>
</dbReference>
<gene>
    <name evidence="4" type="ORF">CC78DRAFT_538360</name>
</gene>
<keyword evidence="5" id="KW-1185">Reference proteome</keyword>
<accession>A0A9P4K1B4</accession>
<dbReference type="Proteomes" id="UP000800093">
    <property type="component" value="Unassembled WGS sequence"/>
</dbReference>
<evidence type="ECO:0000313" key="5">
    <source>
        <dbReference type="Proteomes" id="UP000800093"/>
    </source>
</evidence>
<reference evidence="5" key="1">
    <citation type="journal article" date="2020" name="Stud. Mycol.">
        <title>101 Dothideomycetes genomes: A test case for predicting lifestyles and emergence of pathogens.</title>
        <authorList>
            <person name="Haridas S."/>
            <person name="Albert R."/>
            <person name="Binder M."/>
            <person name="Bloem J."/>
            <person name="LaButti K."/>
            <person name="Salamov A."/>
            <person name="Andreopoulos B."/>
            <person name="Baker S."/>
            <person name="Barry K."/>
            <person name="Bills G."/>
            <person name="Bluhm B."/>
            <person name="Cannon C."/>
            <person name="Castanera R."/>
            <person name="Culley D."/>
            <person name="Daum C."/>
            <person name="Ezra D."/>
            <person name="Gonzalez J."/>
            <person name="Henrissat B."/>
            <person name="Kuo A."/>
            <person name="Liang C."/>
            <person name="Lipzen A."/>
            <person name="Lutzoni F."/>
            <person name="Magnuson J."/>
            <person name="Mondo S."/>
            <person name="Nolan M."/>
            <person name="Ohm R."/>
            <person name="Pangilinan J."/>
            <person name="Park H.-J."/>
            <person name="Ramirez L."/>
            <person name="Alfaro M."/>
            <person name="Sun H."/>
            <person name="Tritt A."/>
            <person name="Yoshinaga Y."/>
            <person name="Zwiers L.-H."/>
            <person name="Turgeon B."/>
            <person name="Goodwin S."/>
            <person name="Spatafora J."/>
            <person name="Crous P."/>
            <person name="Grigoriev I."/>
        </authorList>
    </citation>
    <scope>NUCLEOTIDE SEQUENCE [LARGE SCALE GENOMIC DNA]</scope>
    <source>
        <strain evidence="5">CBS 304.66</strain>
    </source>
</reference>
<keyword evidence="2" id="KW-0378">Hydrolase</keyword>
<dbReference type="OrthoDB" id="428260at2759"/>
<evidence type="ECO:0000256" key="1">
    <source>
        <dbReference type="ARBA" id="ARBA00009009"/>
    </source>
</evidence>
<dbReference type="PANTHER" id="PTHR43283:SF17">
    <property type="entry name" value="(LOVD), PUTATIVE (AFU_ORTHOLOGUE AFUA_5G00920)-RELATED"/>
    <property type="match status" value="1"/>
</dbReference>
<evidence type="ECO:0000256" key="2">
    <source>
        <dbReference type="ARBA" id="ARBA00022801"/>
    </source>
</evidence>